<dbReference type="Gene3D" id="1.20.1740.10">
    <property type="entry name" value="Amino acid/polyamine transporter I"/>
    <property type="match status" value="1"/>
</dbReference>
<feature type="transmembrane region" description="Helical" evidence="7">
    <location>
        <begin position="193"/>
        <end position="211"/>
    </location>
</feature>
<gene>
    <name evidence="8" type="ORF">BMF94_5848</name>
</gene>
<comment type="subcellular location">
    <subcellularLocation>
        <location evidence="1">Membrane</location>
        <topology evidence="1">Multi-pass membrane protein</topology>
    </subcellularLocation>
</comment>
<evidence type="ECO:0000256" key="3">
    <source>
        <dbReference type="ARBA" id="ARBA00022692"/>
    </source>
</evidence>
<reference evidence="8 9" key="1">
    <citation type="journal article" date="2018" name="Front. Microbiol.">
        <title>Prospects for Fungal Bioremediation of Acidic Radioactive Waste Sites: Characterization and Genome Sequence of Rhodotorula taiwanensis MD1149.</title>
        <authorList>
            <person name="Tkavc R."/>
            <person name="Matrosova V.Y."/>
            <person name="Grichenko O.E."/>
            <person name="Gostincar C."/>
            <person name="Volpe R.P."/>
            <person name="Klimenkova P."/>
            <person name="Gaidamakova E.K."/>
            <person name="Zhou C.E."/>
            <person name="Stewart B.J."/>
            <person name="Lyman M.G."/>
            <person name="Malfatti S.A."/>
            <person name="Rubinfeld B."/>
            <person name="Courtot M."/>
            <person name="Singh J."/>
            <person name="Dalgard C.L."/>
            <person name="Hamilton T."/>
            <person name="Frey K.G."/>
            <person name="Gunde-Cimerman N."/>
            <person name="Dugan L."/>
            <person name="Daly M.J."/>
        </authorList>
    </citation>
    <scope>NUCLEOTIDE SEQUENCE [LARGE SCALE GENOMIC DNA]</scope>
    <source>
        <strain evidence="8 9">MD1149</strain>
    </source>
</reference>
<dbReference type="PIRSF" id="PIRSF006060">
    <property type="entry name" value="AA_transporter"/>
    <property type="match status" value="1"/>
</dbReference>
<feature type="transmembrane region" description="Helical" evidence="7">
    <location>
        <begin position="165"/>
        <end position="187"/>
    </location>
</feature>
<evidence type="ECO:0000256" key="2">
    <source>
        <dbReference type="ARBA" id="ARBA00022448"/>
    </source>
</evidence>
<evidence type="ECO:0000256" key="5">
    <source>
        <dbReference type="ARBA" id="ARBA00023136"/>
    </source>
</evidence>
<evidence type="ECO:0000256" key="6">
    <source>
        <dbReference type="SAM" id="MobiDB-lite"/>
    </source>
</evidence>
<feature type="transmembrane region" description="Helical" evidence="7">
    <location>
        <begin position="477"/>
        <end position="499"/>
    </location>
</feature>
<feature type="region of interest" description="Disordered" evidence="6">
    <location>
        <begin position="524"/>
        <end position="543"/>
    </location>
</feature>
<organism evidence="8 9">
    <name type="scientific">Rhodotorula taiwanensis</name>
    <dbReference type="NCBI Taxonomy" id="741276"/>
    <lineage>
        <taxon>Eukaryota</taxon>
        <taxon>Fungi</taxon>
        <taxon>Dikarya</taxon>
        <taxon>Basidiomycota</taxon>
        <taxon>Pucciniomycotina</taxon>
        <taxon>Microbotryomycetes</taxon>
        <taxon>Sporidiobolales</taxon>
        <taxon>Sporidiobolaceae</taxon>
        <taxon>Rhodotorula</taxon>
    </lineage>
</organism>
<feature type="compositionally biased region" description="Basic and acidic residues" evidence="6">
    <location>
        <begin position="524"/>
        <end position="536"/>
    </location>
</feature>
<feature type="transmembrane region" description="Helical" evidence="7">
    <location>
        <begin position="383"/>
        <end position="404"/>
    </location>
</feature>
<evidence type="ECO:0008006" key="10">
    <source>
        <dbReference type="Google" id="ProtNLM"/>
    </source>
</evidence>
<sequence>MPSHKADVLSVQEIGTNDFQSKDAAKLGELGYEQELRREWSTLESFAISFSIISICTGITTSFELGLTNGGPAVMSIGWIFVSFMTMFVALSMAEVVSSVPTSGGPYHWAALLSRPQHSAFVSYLTGWFNLLGQAAVTTGIVFGNANLIAAVASQYGFVSTPSRLVGISAGLLVFGGVINSLGIRVLAWVNRFSVVLHSCGVFSICVALLVKAPTHRTAREVFATFNDSTGDPTWSVRASPAYVALTGILMSQFTITGFDASAHMAEETRNAGKAAPKGVIMSVGVSAIFGFFYLVSLLFCIQSFGDTIASPTGQPVIQIMSDVFGKNGGTAAMSIIIACVTLCGTCSLTSNSRMFYAFSRDSGIPRWFDHVDKRTQSPLRTIWLAVVLAFCLTLPALGSVVAYTAVTSIATIGLYISYAIPIAVGVAFDQKRFQQVRGPFTLGKFSRPVALIATGYVIFITICFCLPTINPVDTQTLNYAPVAVGIVLVYVIVSWFGWARHWFHGPRQTALGKVEGANRFERQITNDKADEKDSSDQTSPTL</sequence>
<evidence type="ECO:0000256" key="1">
    <source>
        <dbReference type="ARBA" id="ARBA00004141"/>
    </source>
</evidence>
<evidence type="ECO:0000313" key="9">
    <source>
        <dbReference type="Proteomes" id="UP000237144"/>
    </source>
</evidence>
<name>A0A2S5B320_9BASI</name>
<comment type="caution">
    <text evidence="8">The sequence shown here is derived from an EMBL/GenBank/DDBJ whole genome shotgun (WGS) entry which is preliminary data.</text>
</comment>
<feature type="transmembrane region" description="Helical" evidence="7">
    <location>
        <begin position="280"/>
        <end position="305"/>
    </location>
</feature>
<dbReference type="AlphaFoldDB" id="A0A2S5B320"/>
<keyword evidence="4 7" id="KW-1133">Transmembrane helix</keyword>
<feature type="transmembrane region" description="Helical" evidence="7">
    <location>
        <begin position="331"/>
        <end position="351"/>
    </location>
</feature>
<proteinExistence type="predicted"/>
<keyword evidence="3 7" id="KW-0812">Transmembrane</keyword>
<dbReference type="PANTHER" id="PTHR45649:SF26">
    <property type="entry name" value="OS04G0435100 PROTEIN"/>
    <property type="match status" value="1"/>
</dbReference>
<dbReference type="EMBL" id="PJQD01000086">
    <property type="protein sequence ID" value="POY71091.1"/>
    <property type="molecule type" value="Genomic_DNA"/>
</dbReference>
<evidence type="ECO:0000256" key="4">
    <source>
        <dbReference type="ARBA" id="ARBA00022989"/>
    </source>
</evidence>
<feature type="transmembrane region" description="Helical" evidence="7">
    <location>
        <begin position="450"/>
        <end position="471"/>
    </location>
</feature>
<dbReference type="Pfam" id="PF13520">
    <property type="entry name" value="AA_permease_2"/>
    <property type="match status" value="1"/>
</dbReference>
<feature type="transmembrane region" description="Helical" evidence="7">
    <location>
        <begin position="46"/>
        <end position="67"/>
    </location>
</feature>
<keyword evidence="9" id="KW-1185">Reference proteome</keyword>
<dbReference type="PANTHER" id="PTHR45649">
    <property type="entry name" value="AMINO-ACID PERMEASE BAT1"/>
    <property type="match status" value="1"/>
</dbReference>
<keyword evidence="2" id="KW-0813">Transport</keyword>
<feature type="transmembrane region" description="Helical" evidence="7">
    <location>
        <begin position="74"/>
        <end position="94"/>
    </location>
</feature>
<dbReference type="Proteomes" id="UP000237144">
    <property type="component" value="Unassembled WGS sequence"/>
</dbReference>
<accession>A0A2S5B320</accession>
<feature type="transmembrane region" description="Helical" evidence="7">
    <location>
        <begin position="410"/>
        <end position="429"/>
    </location>
</feature>
<evidence type="ECO:0000313" key="8">
    <source>
        <dbReference type="EMBL" id="POY71091.1"/>
    </source>
</evidence>
<dbReference type="InterPro" id="IPR002293">
    <property type="entry name" value="AA/rel_permease1"/>
</dbReference>
<dbReference type="GO" id="GO:0016020">
    <property type="term" value="C:membrane"/>
    <property type="evidence" value="ECO:0007669"/>
    <property type="project" value="UniProtKB-SubCell"/>
</dbReference>
<dbReference type="STRING" id="741276.A0A2S5B320"/>
<evidence type="ECO:0000256" key="7">
    <source>
        <dbReference type="SAM" id="Phobius"/>
    </source>
</evidence>
<feature type="transmembrane region" description="Helical" evidence="7">
    <location>
        <begin position="131"/>
        <end position="153"/>
    </location>
</feature>
<dbReference type="GO" id="GO:0022857">
    <property type="term" value="F:transmembrane transporter activity"/>
    <property type="evidence" value="ECO:0007669"/>
    <property type="project" value="InterPro"/>
</dbReference>
<protein>
    <recommendedName>
        <fullName evidence="10">Amino acid permease/ SLC12A domain-containing protein</fullName>
    </recommendedName>
</protein>
<keyword evidence="5 7" id="KW-0472">Membrane</keyword>
<dbReference type="OrthoDB" id="4476201at2759"/>